<feature type="domain" description="Phorbol-ester/DAG-type" evidence="6">
    <location>
        <begin position="1"/>
        <end position="44"/>
    </location>
</feature>
<evidence type="ECO:0000259" key="7">
    <source>
        <dbReference type="PROSITE" id="PS51805"/>
    </source>
</evidence>
<evidence type="ECO:0008006" key="10">
    <source>
        <dbReference type="Google" id="ProtNLM"/>
    </source>
</evidence>
<dbReference type="PANTHER" id="PTHR13793">
    <property type="entry name" value="PHD FINGER PROTEINS"/>
    <property type="match status" value="1"/>
</dbReference>
<protein>
    <recommendedName>
        <fullName evidence="10">PHD-type domain-containing protein</fullName>
    </recommendedName>
</protein>
<reference evidence="8 9" key="1">
    <citation type="journal article" date="2012" name="Genome Biol.">
        <title>The genome of the polar eukaryotic microalga coccomyxa subellipsoidea reveals traits of cold adaptation.</title>
        <authorList>
            <person name="Blanc G."/>
            <person name="Agarkova I."/>
            <person name="Grimwood J."/>
            <person name="Kuo A."/>
            <person name="Brueggeman A."/>
            <person name="Dunigan D."/>
            <person name="Gurnon J."/>
            <person name="Ladunga I."/>
            <person name="Lindquist E."/>
            <person name="Lucas S."/>
            <person name="Pangilinan J."/>
            <person name="Proschold T."/>
            <person name="Salamov A."/>
            <person name="Schmutz J."/>
            <person name="Weeks D."/>
            <person name="Yamada T."/>
            <person name="Claverie J.M."/>
            <person name="Grigoriev I."/>
            <person name="Van Etten J."/>
            <person name="Lomsadze A."/>
            <person name="Borodovsky M."/>
        </authorList>
    </citation>
    <scope>NUCLEOTIDE SEQUENCE [LARGE SCALE GENOMIC DNA]</scope>
    <source>
        <strain evidence="8 9">C-169</strain>
    </source>
</reference>
<evidence type="ECO:0000259" key="5">
    <source>
        <dbReference type="PROSITE" id="PS50016"/>
    </source>
</evidence>
<dbReference type="AlphaFoldDB" id="I0YIL7"/>
<dbReference type="InterPro" id="IPR034732">
    <property type="entry name" value="EPHD"/>
</dbReference>
<dbReference type="Pfam" id="PF13831">
    <property type="entry name" value="PHD_2"/>
    <property type="match status" value="1"/>
</dbReference>
<dbReference type="KEGG" id="csl:COCSUDRAFT_10830"/>
<dbReference type="Pfam" id="PF13832">
    <property type="entry name" value="zf-HC5HC2H_2"/>
    <property type="match status" value="1"/>
</dbReference>
<dbReference type="SUPFAM" id="SSF57903">
    <property type="entry name" value="FYVE/PHD zinc finger"/>
    <property type="match status" value="2"/>
</dbReference>
<dbReference type="InterPro" id="IPR013083">
    <property type="entry name" value="Znf_RING/FYVE/PHD"/>
</dbReference>
<dbReference type="InterPro" id="IPR001965">
    <property type="entry name" value="Znf_PHD"/>
</dbReference>
<dbReference type="InterPro" id="IPR002219">
    <property type="entry name" value="PKC_DAG/PE"/>
</dbReference>
<dbReference type="GO" id="GO:0008270">
    <property type="term" value="F:zinc ion binding"/>
    <property type="evidence" value="ECO:0007669"/>
    <property type="project" value="UniProtKB-KW"/>
</dbReference>
<dbReference type="PROSITE" id="PS50081">
    <property type="entry name" value="ZF_DAG_PE_2"/>
    <property type="match status" value="1"/>
</dbReference>
<proteinExistence type="predicted"/>
<gene>
    <name evidence="8" type="ORF">COCSUDRAFT_10830</name>
</gene>
<evidence type="ECO:0000256" key="2">
    <source>
        <dbReference type="ARBA" id="ARBA00022771"/>
    </source>
</evidence>
<comment type="caution">
    <text evidence="8">The sequence shown here is derived from an EMBL/GenBank/DDBJ whole genome shotgun (WGS) entry which is preliminary data.</text>
</comment>
<keyword evidence="2 4" id="KW-0863">Zinc-finger</keyword>
<dbReference type="InterPro" id="IPR019786">
    <property type="entry name" value="Zinc_finger_PHD-type_CS"/>
</dbReference>
<dbReference type="PROSITE" id="PS01359">
    <property type="entry name" value="ZF_PHD_1"/>
    <property type="match status" value="1"/>
</dbReference>
<keyword evidence="1" id="KW-0479">Metal-binding</keyword>
<dbReference type="EMBL" id="AGSI01000025">
    <property type="protein sequence ID" value="EIE18236.1"/>
    <property type="molecule type" value="Genomic_DNA"/>
</dbReference>
<dbReference type="GeneID" id="17036243"/>
<feature type="non-terminal residue" evidence="8">
    <location>
        <position position="1"/>
    </location>
</feature>
<evidence type="ECO:0000256" key="3">
    <source>
        <dbReference type="ARBA" id="ARBA00022833"/>
    </source>
</evidence>
<dbReference type="InterPro" id="IPR019787">
    <property type="entry name" value="Znf_PHD-finger"/>
</dbReference>
<keyword evidence="3" id="KW-0862">Zinc</keyword>
<dbReference type="SMART" id="SM00249">
    <property type="entry name" value="PHD"/>
    <property type="match status" value="2"/>
</dbReference>
<dbReference type="InterPro" id="IPR011011">
    <property type="entry name" value="Znf_FYVE_PHD"/>
</dbReference>
<dbReference type="Gene3D" id="3.30.40.10">
    <property type="entry name" value="Zinc/RING finger domain, C3HC4 (zinc finger)"/>
    <property type="match status" value="2"/>
</dbReference>
<feature type="domain" description="PHD-type" evidence="7">
    <location>
        <begin position="57"/>
        <end position="151"/>
    </location>
</feature>
<evidence type="ECO:0000259" key="6">
    <source>
        <dbReference type="PROSITE" id="PS50081"/>
    </source>
</evidence>
<keyword evidence="9" id="KW-1185">Reference proteome</keyword>
<feature type="non-terminal residue" evidence="8">
    <location>
        <position position="151"/>
    </location>
</feature>
<dbReference type="GO" id="GO:0006357">
    <property type="term" value="P:regulation of transcription by RNA polymerase II"/>
    <property type="evidence" value="ECO:0007669"/>
    <property type="project" value="TreeGrafter"/>
</dbReference>
<name>I0YIL7_COCSC</name>
<sequence>CSVCDSDVDFDFDQLVSCDACGITVHQSCYGVAELPGVDDMWLCRACELKVRRDAKAPQCCLCPVTGGALKPATDKGLWAHAACMQWIPEVTVEDVSRMEPVSHIKSIQKERWDLLCVICKQRVGAKIQCTSCYTAYHPLCARIAGLHMEI</sequence>
<evidence type="ECO:0000313" key="9">
    <source>
        <dbReference type="Proteomes" id="UP000007264"/>
    </source>
</evidence>
<dbReference type="eggNOG" id="KOG0954">
    <property type="taxonomic scope" value="Eukaryota"/>
</dbReference>
<dbReference type="PROSITE" id="PS50016">
    <property type="entry name" value="ZF_PHD_2"/>
    <property type="match status" value="1"/>
</dbReference>
<dbReference type="STRING" id="574566.I0YIL7"/>
<dbReference type="RefSeq" id="XP_005642780.1">
    <property type="nucleotide sequence ID" value="XM_005642723.1"/>
</dbReference>
<evidence type="ECO:0000313" key="8">
    <source>
        <dbReference type="EMBL" id="EIE18236.1"/>
    </source>
</evidence>
<dbReference type="OrthoDB" id="308383at2759"/>
<evidence type="ECO:0000256" key="1">
    <source>
        <dbReference type="ARBA" id="ARBA00022723"/>
    </source>
</evidence>
<evidence type="ECO:0000256" key="4">
    <source>
        <dbReference type="PROSITE-ProRule" id="PRU00146"/>
    </source>
</evidence>
<dbReference type="PANTHER" id="PTHR13793:SF107">
    <property type="entry name" value="BROMODOMAIN-CONTAINING PROTEIN HOMOLOG"/>
    <property type="match status" value="1"/>
</dbReference>
<organism evidence="8 9">
    <name type="scientific">Coccomyxa subellipsoidea (strain C-169)</name>
    <name type="common">Green microalga</name>
    <dbReference type="NCBI Taxonomy" id="574566"/>
    <lineage>
        <taxon>Eukaryota</taxon>
        <taxon>Viridiplantae</taxon>
        <taxon>Chlorophyta</taxon>
        <taxon>core chlorophytes</taxon>
        <taxon>Trebouxiophyceae</taxon>
        <taxon>Trebouxiophyceae incertae sedis</taxon>
        <taxon>Coccomyxaceae</taxon>
        <taxon>Coccomyxa</taxon>
        <taxon>Coccomyxa subellipsoidea</taxon>
    </lineage>
</organism>
<dbReference type="Proteomes" id="UP000007264">
    <property type="component" value="Unassembled WGS sequence"/>
</dbReference>
<dbReference type="PROSITE" id="PS51805">
    <property type="entry name" value="EPHD"/>
    <property type="match status" value="1"/>
</dbReference>
<feature type="domain" description="PHD-type" evidence="5">
    <location>
        <begin position="1"/>
        <end position="50"/>
    </location>
</feature>
<dbReference type="InterPro" id="IPR050701">
    <property type="entry name" value="Histone_Mod_Regulator"/>
</dbReference>
<accession>I0YIL7</accession>